<feature type="compositionally biased region" description="Basic and acidic residues" evidence="1">
    <location>
        <begin position="76"/>
        <end position="85"/>
    </location>
</feature>
<gene>
    <name evidence="2" type="ORF">F511_16980</name>
</gene>
<sequence>MLPCWRLAPGSNRNYKKTGAVDSSIRSMIGRETLSSACTRRPDEISTDGNSSKSRPEQIPTREAATAWWPTAAAASEERREAAEN</sequence>
<proteinExistence type="predicted"/>
<dbReference type="Proteomes" id="UP000250235">
    <property type="component" value="Unassembled WGS sequence"/>
</dbReference>
<name>A0A2Z7AF82_9LAMI</name>
<dbReference type="EMBL" id="KV018120">
    <property type="protein sequence ID" value="KZV17624.1"/>
    <property type="molecule type" value="Genomic_DNA"/>
</dbReference>
<organism evidence="2 3">
    <name type="scientific">Dorcoceras hygrometricum</name>
    <dbReference type="NCBI Taxonomy" id="472368"/>
    <lineage>
        <taxon>Eukaryota</taxon>
        <taxon>Viridiplantae</taxon>
        <taxon>Streptophyta</taxon>
        <taxon>Embryophyta</taxon>
        <taxon>Tracheophyta</taxon>
        <taxon>Spermatophyta</taxon>
        <taxon>Magnoliopsida</taxon>
        <taxon>eudicotyledons</taxon>
        <taxon>Gunneridae</taxon>
        <taxon>Pentapetalae</taxon>
        <taxon>asterids</taxon>
        <taxon>lamiids</taxon>
        <taxon>Lamiales</taxon>
        <taxon>Gesneriaceae</taxon>
        <taxon>Didymocarpoideae</taxon>
        <taxon>Trichosporeae</taxon>
        <taxon>Loxocarpinae</taxon>
        <taxon>Dorcoceras</taxon>
    </lineage>
</organism>
<evidence type="ECO:0000256" key="1">
    <source>
        <dbReference type="SAM" id="MobiDB-lite"/>
    </source>
</evidence>
<feature type="compositionally biased region" description="Low complexity" evidence="1">
    <location>
        <begin position="64"/>
        <end position="75"/>
    </location>
</feature>
<dbReference type="AlphaFoldDB" id="A0A2Z7AF82"/>
<feature type="region of interest" description="Disordered" evidence="1">
    <location>
        <begin position="32"/>
        <end position="85"/>
    </location>
</feature>
<accession>A0A2Z7AF82</accession>
<keyword evidence="3" id="KW-1185">Reference proteome</keyword>
<reference evidence="2 3" key="1">
    <citation type="journal article" date="2015" name="Proc. Natl. Acad. Sci. U.S.A.">
        <title>The resurrection genome of Boea hygrometrica: A blueprint for survival of dehydration.</title>
        <authorList>
            <person name="Xiao L."/>
            <person name="Yang G."/>
            <person name="Zhang L."/>
            <person name="Yang X."/>
            <person name="Zhao S."/>
            <person name="Ji Z."/>
            <person name="Zhou Q."/>
            <person name="Hu M."/>
            <person name="Wang Y."/>
            <person name="Chen M."/>
            <person name="Xu Y."/>
            <person name="Jin H."/>
            <person name="Xiao X."/>
            <person name="Hu G."/>
            <person name="Bao F."/>
            <person name="Hu Y."/>
            <person name="Wan P."/>
            <person name="Li L."/>
            <person name="Deng X."/>
            <person name="Kuang T."/>
            <person name="Xiang C."/>
            <person name="Zhu J.K."/>
            <person name="Oliver M.J."/>
            <person name="He Y."/>
        </authorList>
    </citation>
    <scope>NUCLEOTIDE SEQUENCE [LARGE SCALE GENOMIC DNA]</scope>
    <source>
        <strain evidence="3">cv. XS01</strain>
    </source>
</reference>
<protein>
    <submittedName>
        <fullName evidence="2">Uncharacterized protein</fullName>
    </submittedName>
</protein>
<evidence type="ECO:0000313" key="3">
    <source>
        <dbReference type="Proteomes" id="UP000250235"/>
    </source>
</evidence>
<evidence type="ECO:0000313" key="2">
    <source>
        <dbReference type="EMBL" id="KZV17624.1"/>
    </source>
</evidence>